<dbReference type="EMBL" id="JAGKQQ010000002">
    <property type="protein sequence ID" value="MBP3960690.1"/>
    <property type="molecule type" value="Genomic_DNA"/>
</dbReference>
<dbReference type="InterPro" id="IPR014263">
    <property type="entry name" value="Methanolan_biosynth_EpsI"/>
</dbReference>
<accession>A0ABS5C4D0</accession>
<name>A0ABS5C4D0_9BACT</name>
<dbReference type="Proteomes" id="UP000676565">
    <property type="component" value="Unassembled WGS sequence"/>
</dbReference>
<dbReference type="RefSeq" id="WP_210662978.1">
    <property type="nucleotide sequence ID" value="NZ_JAGKQQ010000002.1"/>
</dbReference>
<gene>
    <name evidence="2" type="ORF">J8F10_36155</name>
</gene>
<reference evidence="2 3" key="1">
    <citation type="submission" date="2021-04" db="EMBL/GenBank/DDBJ databases">
        <authorList>
            <person name="Ivanova A."/>
        </authorList>
    </citation>
    <scope>NUCLEOTIDE SEQUENCE [LARGE SCALE GENOMIC DNA]</scope>
    <source>
        <strain evidence="2 3">G18</strain>
    </source>
</reference>
<evidence type="ECO:0000313" key="3">
    <source>
        <dbReference type="Proteomes" id="UP000676565"/>
    </source>
</evidence>
<comment type="caution">
    <text evidence="2">The sequence shown here is derived from an EMBL/GenBank/DDBJ whole genome shotgun (WGS) entry which is preliminary data.</text>
</comment>
<sequence length="208" mass="22927">MSALVISVTGAVYGVQTDRWRPSGELQNALARLERVPPVCGDWRGEDISYEAGDMARAGIKGCVYRSYRNARTRETVSILLVCGRGGPISVHTPDVCYAGAGYKQLTDTPTKDVEWGESQKGTFRVARFGKAGVVPTQLEIYWGWSRDGHVWDAPTNPRLSLARLPAVYKIYVVRQFVAGTRDESAESCRDFLRQALPDVTRALAASD</sequence>
<organism evidence="2 3">
    <name type="scientific">Gemmata palustris</name>
    <dbReference type="NCBI Taxonomy" id="2822762"/>
    <lineage>
        <taxon>Bacteria</taxon>
        <taxon>Pseudomonadati</taxon>
        <taxon>Planctomycetota</taxon>
        <taxon>Planctomycetia</taxon>
        <taxon>Gemmatales</taxon>
        <taxon>Gemmataceae</taxon>
        <taxon>Gemmata</taxon>
    </lineage>
</organism>
<keyword evidence="3" id="KW-1185">Reference proteome</keyword>
<feature type="domain" description="Methanolan biosynthesis EpsI" evidence="1">
    <location>
        <begin position="26"/>
        <end position="153"/>
    </location>
</feature>
<evidence type="ECO:0000313" key="2">
    <source>
        <dbReference type="EMBL" id="MBP3960690.1"/>
    </source>
</evidence>
<evidence type="ECO:0000259" key="1">
    <source>
        <dbReference type="Pfam" id="PF11984"/>
    </source>
</evidence>
<proteinExistence type="predicted"/>
<protein>
    <submittedName>
        <fullName evidence="2">Exosortase-associated EpsI family protein</fullName>
    </submittedName>
</protein>
<dbReference type="Pfam" id="PF11984">
    <property type="entry name" value="DUF3485"/>
    <property type="match status" value="1"/>
</dbReference>